<name>A0ABQ8WSG3_PENCH</name>
<proteinExistence type="predicted"/>
<evidence type="ECO:0000313" key="1">
    <source>
        <dbReference type="EMBL" id="KAJ5275269.1"/>
    </source>
</evidence>
<dbReference type="EMBL" id="JAPVEB010000002">
    <property type="protein sequence ID" value="KAJ5275269.1"/>
    <property type="molecule type" value="Genomic_DNA"/>
</dbReference>
<reference evidence="1 2" key="1">
    <citation type="journal article" date="2023" name="IMA Fungus">
        <title>Comparative genomic study of the Penicillium genus elucidates a diverse pangenome and 15 lateral gene transfer events.</title>
        <authorList>
            <person name="Petersen C."/>
            <person name="Sorensen T."/>
            <person name="Nielsen M.R."/>
            <person name="Sondergaard T.E."/>
            <person name="Sorensen J.L."/>
            <person name="Fitzpatrick D.A."/>
            <person name="Frisvad J.C."/>
            <person name="Nielsen K.L."/>
        </authorList>
    </citation>
    <scope>NUCLEOTIDE SEQUENCE [LARGE SCALE GENOMIC DNA]</scope>
    <source>
        <strain evidence="1 2">IBT 3361</strain>
    </source>
</reference>
<dbReference type="Proteomes" id="UP001220256">
    <property type="component" value="Unassembled WGS sequence"/>
</dbReference>
<sequence>MRGMMHSLRRTAFFYGSRVNIISPWYVNTNILSDESFKHGSSVGVESAQAEDATQYLLRILSVRSINRHSFLVSGWKLASSGYMNLDLEDYPSNALICEIQEDQIKSAPVELGLLV</sequence>
<keyword evidence="2" id="KW-1185">Reference proteome</keyword>
<gene>
    <name evidence="1" type="ORF">N7505_003814</name>
</gene>
<protein>
    <submittedName>
        <fullName evidence="1">Uncharacterized protein</fullName>
    </submittedName>
</protein>
<comment type="caution">
    <text evidence="1">The sequence shown here is derived from an EMBL/GenBank/DDBJ whole genome shotgun (WGS) entry which is preliminary data.</text>
</comment>
<evidence type="ECO:0000313" key="2">
    <source>
        <dbReference type="Proteomes" id="UP001220256"/>
    </source>
</evidence>
<organism evidence="1 2">
    <name type="scientific">Penicillium chrysogenum</name>
    <name type="common">Penicillium notatum</name>
    <dbReference type="NCBI Taxonomy" id="5076"/>
    <lineage>
        <taxon>Eukaryota</taxon>
        <taxon>Fungi</taxon>
        <taxon>Dikarya</taxon>
        <taxon>Ascomycota</taxon>
        <taxon>Pezizomycotina</taxon>
        <taxon>Eurotiomycetes</taxon>
        <taxon>Eurotiomycetidae</taxon>
        <taxon>Eurotiales</taxon>
        <taxon>Aspergillaceae</taxon>
        <taxon>Penicillium</taxon>
        <taxon>Penicillium chrysogenum species complex</taxon>
    </lineage>
</organism>
<accession>A0ABQ8WSG3</accession>